<name>W4VL84_9BACI</name>
<proteinExistence type="predicted"/>
<keyword evidence="1" id="KW-1133">Transmembrane helix</keyword>
<dbReference type="EMBL" id="BAVS01000013">
    <property type="protein sequence ID" value="GAE93529.1"/>
    <property type="molecule type" value="Genomic_DNA"/>
</dbReference>
<dbReference type="Proteomes" id="UP000019102">
    <property type="component" value="Unassembled WGS sequence"/>
</dbReference>
<dbReference type="AlphaFoldDB" id="W4VL84"/>
<evidence type="ECO:0000313" key="3">
    <source>
        <dbReference type="Proteomes" id="UP000019102"/>
    </source>
</evidence>
<organism evidence="2 3">
    <name type="scientific">Gracilibacillus boraciitolerans JCM 21714</name>
    <dbReference type="NCBI Taxonomy" id="1298598"/>
    <lineage>
        <taxon>Bacteria</taxon>
        <taxon>Bacillati</taxon>
        <taxon>Bacillota</taxon>
        <taxon>Bacilli</taxon>
        <taxon>Bacillales</taxon>
        <taxon>Bacillaceae</taxon>
        <taxon>Gracilibacillus</taxon>
    </lineage>
</organism>
<dbReference type="eggNOG" id="COG3850">
    <property type="taxonomic scope" value="Bacteria"/>
</dbReference>
<evidence type="ECO:0008006" key="4">
    <source>
        <dbReference type="Google" id="ProtNLM"/>
    </source>
</evidence>
<sequence length="205" mass="23859">MKLQYQLTLAFTTLLVIIMTVAGIIIYSQMLQMLIKDEQRQLEDKGELIVNFILSEDLNNTTNVQRLLQMLEQYNLQVFAYDEGSKRIIFSSIPNMKKIEGWIADYDLNNPEQPLWQGKEDQYVVSIIPFYSPSATQQLVLLTPLDDLQEVQKSLINRLFLIFIIGIVVAVLLSHYLTMKLVTPLTKLRHQLKKLKSVNLMKWKK</sequence>
<protein>
    <recommendedName>
        <fullName evidence="4">Two-component sensor histidine kinase</fullName>
    </recommendedName>
</protein>
<keyword evidence="1" id="KW-0472">Membrane</keyword>
<dbReference type="STRING" id="1298598.JCM21714_2616"/>
<dbReference type="RefSeq" id="WP_369403537.1">
    <property type="nucleotide sequence ID" value="NZ_BAVS01000013.1"/>
</dbReference>
<keyword evidence="3" id="KW-1185">Reference proteome</keyword>
<comment type="caution">
    <text evidence="2">The sequence shown here is derived from an EMBL/GenBank/DDBJ whole genome shotgun (WGS) entry which is preliminary data.</text>
</comment>
<gene>
    <name evidence="2" type="ORF">JCM21714_2616</name>
</gene>
<feature type="transmembrane region" description="Helical" evidence="1">
    <location>
        <begin position="159"/>
        <end position="177"/>
    </location>
</feature>
<reference evidence="2 3" key="1">
    <citation type="journal article" date="2014" name="Genome Announc.">
        <title>Draft Genome Sequence of the Boron-Tolerant and Moderately Halotolerant Bacterium Gracilibacillus boraciitolerans JCM 21714T.</title>
        <authorList>
            <person name="Ahmed I."/>
            <person name="Oshima K."/>
            <person name="Suda W."/>
            <person name="Kitamura K."/>
            <person name="Iida T."/>
            <person name="Ohmori Y."/>
            <person name="Fujiwara T."/>
            <person name="Hattori M."/>
            <person name="Ohkuma M."/>
        </authorList>
    </citation>
    <scope>NUCLEOTIDE SEQUENCE [LARGE SCALE GENOMIC DNA]</scope>
    <source>
        <strain evidence="2 3">JCM 21714</strain>
    </source>
</reference>
<evidence type="ECO:0000256" key="1">
    <source>
        <dbReference type="SAM" id="Phobius"/>
    </source>
</evidence>
<accession>W4VL84</accession>
<keyword evidence="1" id="KW-0812">Transmembrane</keyword>
<feature type="transmembrane region" description="Helical" evidence="1">
    <location>
        <begin position="6"/>
        <end position="27"/>
    </location>
</feature>
<evidence type="ECO:0000313" key="2">
    <source>
        <dbReference type="EMBL" id="GAE93529.1"/>
    </source>
</evidence>